<dbReference type="RefSeq" id="WP_142840849.1">
    <property type="nucleotide sequence ID" value="NZ_JAPZAD010000001.1"/>
</dbReference>
<comment type="caution">
    <text evidence="1">The sequence shown here is derived from an EMBL/GenBank/DDBJ whole genome shotgun (WGS) entry which is preliminary data.</text>
</comment>
<dbReference type="AlphaFoldDB" id="A0A546XHM6"/>
<dbReference type="CDD" id="cd08916">
    <property type="entry name" value="TrHb3_P"/>
    <property type="match status" value="1"/>
</dbReference>
<protein>
    <submittedName>
        <fullName evidence="1">Truncated hemoglobin</fullName>
    </submittedName>
</protein>
<name>A0A546XHM6_RHIRH</name>
<dbReference type="InterPro" id="IPR009050">
    <property type="entry name" value="Globin-like_sf"/>
</dbReference>
<dbReference type="InterPro" id="IPR012292">
    <property type="entry name" value="Globin/Proto"/>
</dbReference>
<dbReference type="GO" id="GO:0020037">
    <property type="term" value="F:heme binding"/>
    <property type="evidence" value="ECO:0007669"/>
    <property type="project" value="InterPro"/>
</dbReference>
<evidence type="ECO:0000313" key="2">
    <source>
        <dbReference type="Proteomes" id="UP000315434"/>
    </source>
</evidence>
<proteinExistence type="predicted"/>
<reference evidence="1 2" key="1">
    <citation type="journal article" date="2019" name="Appl. Microbiol. Biotechnol.">
        <title>Differential efficiency of wild type rhizogenic strains for rol gene transformation of plants.</title>
        <authorList>
            <person name="Desmet S."/>
            <person name="De Keyser E."/>
            <person name="Van Vaerenbergh J."/>
            <person name="Baeyen S."/>
            <person name="Van Huylenbroeck J."/>
            <person name="Geelen D."/>
            <person name="Dhooghe E."/>
        </authorList>
    </citation>
    <scope>NUCLEOTIDE SEQUENCE [LARGE SCALE GENOMIC DNA]</scope>
    <source>
        <strain evidence="1 2">GBBC3284</strain>
    </source>
</reference>
<dbReference type="Gene3D" id="1.10.490.10">
    <property type="entry name" value="Globins"/>
    <property type="match status" value="1"/>
</dbReference>
<dbReference type="SUPFAM" id="SSF46458">
    <property type="entry name" value="Globin-like"/>
    <property type="match status" value="1"/>
</dbReference>
<dbReference type="GO" id="GO:0019825">
    <property type="term" value="F:oxygen binding"/>
    <property type="evidence" value="ECO:0007669"/>
    <property type="project" value="InterPro"/>
</dbReference>
<dbReference type="EMBL" id="SGNY01000003">
    <property type="protein sequence ID" value="TRB00253.1"/>
    <property type="molecule type" value="Genomic_DNA"/>
</dbReference>
<dbReference type="OrthoDB" id="25954at2"/>
<organism evidence="1 2">
    <name type="scientific">Rhizobium rhizogenes</name>
    <name type="common">Agrobacterium rhizogenes</name>
    <dbReference type="NCBI Taxonomy" id="359"/>
    <lineage>
        <taxon>Bacteria</taxon>
        <taxon>Pseudomonadati</taxon>
        <taxon>Pseudomonadota</taxon>
        <taxon>Alphaproteobacteria</taxon>
        <taxon>Hyphomicrobiales</taxon>
        <taxon>Rhizobiaceae</taxon>
        <taxon>Rhizobium/Agrobacterium group</taxon>
        <taxon>Rhizobium</taxon>
    </lineage>
</organism>
<sequence length="157" mass="17427">MQDPITAKAAHNADIQHKAERAMAAIGVDAGFIDLLVETFYGRVLKHPTLGPVFDARLSGRWPEHMDKMKQFWSAIAFKNGGYGGKPVQAHLGVSGMTAELFPQWLTLFSATLDDIAPSRQAHDWFMETAERIAKSLTLSLFYNPAMDDPALKRTQP</sequence>
<dbReference type="Proteomes" id="UP000315434">
    <property type="component" value="Unassembled WGS sequence"/>
</dbReference>
<accession>A0A546XHM6</accession>
<gene>
    <name evidence="1" type="ORF">EXN68_11005</name>
</gene>
<evidence type="ECO:0000313" key="1">
    <source>
        <dbReference type="EMBL" id="TRB00253.1"/>
    </source>
</evidence>